<evidence type="ECO:0000313" key="4">
    <source>
        <dbReference type="EMBL" id="KAJ7189410.1"/>
    </source>
</evidence>
<dbReference type="Proteomes" id="UP001219525">
    <property type="component" value="Unassembled WGS sequence"/>
</dbReference>
<protein>
    <recommendedName>
        <fullName evidence="3">Bacteriophage T5 Orf172 DNA-binding domain-containing protein</fullName>
    </recommendedName>
</protein>
<feature type="domain" description="Bacteriophage T5 Orf172 DNA-binding" evidence="3">
    <location>
        <begin position="199"/>
        <end position="283"/>
    </location>
</feature>
<name>A0AAD6USA3_9AGAR</name>
<evidence type="ECO:0000256" key="1">
    <source>
        <dbReference type="SAM" id="MobiDB-lite"/>
    </source>
</evidence>
<feature type="compositionally biased region" description="Basic residues" evidence="1">
    <location>
        <begin position="19"/>
        <end position="34"/>
    </location>
</feature>
<keyword evidence="2" id="KW-1133">Transmembrane helix</keyword>
<evidence type="ECO:0000256" key="2">
    <source>
        <dbReference type="SAM" id="Phobius"/>
    </source>
</evidence>
<dbReference type="InterPro" id="IPR018306">
    <property type="entry name" value="Phage_T5_Orf172_DNA-bd"/>
</dbReference>
<dbReference type="EMBL" id="JARJCW010000178">
    <property type="protein sequence ID" value="KAJ7189410.1"/>
    <property type="molecule type" value="Genomic_DNA"/>
</dbReference>
<accession>A0AAD6USA3</accession>
<feature type="compositionally biased region" description="Low complexity" evidence="1">
    <location>
        <begin position="78"/>
        <end position="91"/>
    </location>
</feature>
<evidence type="ECO:0000259" key="3">
    <source>
        <dbReference type="Pfam" id="PF10544"/>
    </source>
</evidence>
<reference evidence="4" key="1">
    <citation type="submission" date="2023-03" db="EMBL/GenBank/DDBJ databases">
        <title>Massive genome expansion in bonnet fungi (Mycena s.s.) driven by repeated elements and novel gene families across ecological guilds.</title>
        <authorList>
            <consortium name="Lawrence Berkeley National Laboratory"/>
            <person name="Harder C.B."/>
            <person name="Miyauchi S."/>
            <person name="Viragh M."/>
            <person name="Kuo A."/>
            <person name="Thoen E."/>
            <person name="Andreopoulos B."/>
            <person name="Lu D."/>
            <person name="Skrede I."/>
            <person name="Drula E."/>
            <person name="Henrissat B."/>
            <person name="Morin E."/>
            <person name="Kohler A."/>
            <person name="Barry K."/>
            <person name="LaButti K."/>
            <person name="Morin E."/>
            <person name="Salamov A."/>
            <person name="Lipzen A."/>
            <person name="Mereny Z."/>
            <person name="Hegedus B."/>
            <person name="Baldrian P."/>
            <person name="Stursova M."/>
            <person name="Weitz H."/>
            <person name="Taylor A."/>
            <person name="Grigoriev I.V."/>
            <person name="Nagy L.G."/>
            <person name="Martin F."/>
            <person name="Kauserud H."/>
        </authorList>
    </citation>
    <scope>NUCLEOTIDE SEQUENCE</scope>
    <source>
        <strain evidence="4">9144</strain>
    </source>
</reference>
<gene>
    <name evidence="4" type="ORF">GGX14DRAFT_408818</name>
</gene>
<feature type="transmembrane region" description="Helical" evidence="2">
    <location>
        <begin position="382"/>
        <end position="404"/>
    </location>
</feature>
<dbReference type="Pfam" id="PF10544">
    <property type="entry name" value="T5orf172"/>
    <property type="match status" value="1"/>
</dbReference>
<feature type="region of interest" description="Disordered" evidence="1">
    <location>
        <begin position="1"/>
        <end position="99"/>
    </location>
</feature>
<sequence length="426" mass="47585">MARPFGSPSTADCLSAVLNKRHGRPLTRTRRSARLRAPPSGSPPPDGVLPLRRRSPLRRPQQAPRPPAFARTRRSARLRAPPRAARLPTSSHPSAVDRLSSAPAARLPFAAHASFRPTLSVVNHHDLHVSRAFYAKIRDDWLNTDVQARYYAAYIAATHPCPSSDADLAALNTALKVELGRAPRTLAVAYPRYAHDAIGVVYALEVVLDDGRKVFKIGHTMHPSTRLRVLSLCRKRLWGAMWRVPWRIHLAETVLHVWFGRAWIGKIRCANCKKRHQEYFDAAACGGRVGVVNAIEGVISLGVKERVLREMYSTVCADIARRYRQTVRRYRTTVGRYRQIYFPLRQTQGRSNLNLYLAFDEEFSGAENGPAYLKFSAAEYGLGYLTFINAFALSSFAIVFVGAANALPYLAFAGQANALKDLKYVN</sequence>
<dbReference type="AlphaFoldDB" id="A0AAD6USA3"/>
<keyword evidence="2" id="KW-0812">Transmembrane</keyword>
<keyword evidence="5" id="KW-1185">Reference proteome</keyword>
<organism evidence="4 5">
    <name type="scientific">Mycena pura</name>
    <dbReference type="NCBI Taxonomy" id="153505"/>
    <lineage>
        <taxon>Eukaryota</taxon>
        <taxon>Fungi</taxon>
        <taxon>Dikarya</taxon>
        <taxon>Basidiomycota</taxon>
        <taxon>Agaricomycotina</taxon>
        <taxon>Agaricomycetes</taxon>
        <taxon>Agaricomycetidae</taxon>
        <taxon>Agaricales</taxon>
        <taxon>Marasmiineae</taxon>
        <taxon>Mycenaceae</taxon>
        <taxon>Mycena</taxon>
    </lineage>
</organism>
<keyword evidence="2" id="KW-0472">Membrane</keyword>
<proteinExistence type="predicted"/>
<evidence type="ECO:0000313" key="5">
    <source>
        <dbReference type="Proteomes" id="UP001219525"/>
    </source>
</evidence>
<comment type="caution">
    <text evidence="4">The sequence shown here is derived from an EMBL/GenBank/DDBJ whole genome shotgun (WGS) entry which is preliminary data.</text>
</comment>